<evidence type="ECO:0000256" key="2">
    <source>
        <dbReference type="ARBA" id="ARBA00022723"/>
    </source>
</evidence>
<keyword evidence="4" id="KW-0862">Zinc</keyword>
<dbReference type="PIRSF" id="PIRSF039012">
    <property type="entry name" value="ASP"/>
    <property type="match status" value="1"/>
</dbReference>
<comment type="cofactor">
    <cofactor evidence="1">
        <name>Zn(2+)</name>
        <dbReference type="ChEBI" id="CHEBI:29105"/>
    </cofactor>
</comment>
<dbReference type="Pfam" id="PF24827">
    <property type="entry name" value="AstE_AspA_cat"/>
    <property type="match status" value="1"/>
</dbReference>
<evidence type="ECO:0000256" key="5">
    <source>
        <dbReference type="SAM" id="MobiDB-lite"/>
    </source>
</evidence>
<dbReference type="Proteomes" id="UP000451471">
    <property type="component" value="Unassembled WGS sequence"/>
</dbReference>
<dbReference type="InterPro" id="IPR055438">
    <property type="entry name" value="AstE_AspA_cat"/>
</dbReference>
<dbReference type="Gene3D" id="3.40.630.10">
    <property type="entry name" value="Zn peptidases"/>
    <property type="match status" value="1"/>
</dbReference>
<dbReference type="GO" id="GO:0016788">
    <property type="term" value="F:hydrolase activity, acting on ester bonds"/>
    <property type="evidence" value="ECO:0007669"/>
    <property type="project" value="InterPro"/>
</dbReference>
<feature type="domain" description="Succinylglutamate desuccinylase/Aspartoacylase catalytic" evidence="6">
    <location>
        <begin position="45"/>
        <end position="253"/>
    </location>
</feature>
<feature type="compositionally biased region" description="Basic and acidic residues" evidence="5">
    <location>
        <begin position="103"/>
        <end position="120"/>
    </location>
</feature>
<dbReference type="InterPro" id="IPR053138">
    <property type="entry name" value="N-alpha-Ac-DABA_deacetylase"/>
</dbReference>
<sequence>MTDTVSLGTASAAPGERARGYWTVTDLPTGTPERLPVVLLNGRADGPTAWITAGIHGNEVTALATAQDAVAALDPRTLSGTVVCLPSLNPAGLRRTTRTSYYHEDDPNRYFPDAERESSRPPRVQELVDRRIYEAFTGEGDVPGADLLLDLHTAHVGSIPFTIRDRVLYGEVRDREAAESLAQDLDRLCAAVGLPVVTEYGAAEYTEQNLQRSTAGAALNDAGVPACTVELGSHGVVEEAHRAAGVAGVCRALAAWGSLETPPESVEAADPGVDAPVSFPVRRHVGPYTDTAGIVRHRVEAGDTLEAGQTVADVVAPTGEHLTAVESEADGYVLGRRHGVAVYENDPVASLAVRDEEGLVVPRDDE</sequence>
<dbReference type="PANTHER" id="PTHR37326:SF1">
    <property type="entry name" value="BLL3975 PROTEIN"/>
    <property type="match status" value="1"/>
</dbReference>
<evidence type="ECO:0000313" key="8">
    <source>
        <dbReference type="Proteomes" id="UP000451471"/>
    </source>
</evidence>
<evidence type="ECO:0000259" key="6">
    <source>
        <dbReference type="Pfam" id="PF24827"/>
    </source>
</evidence>
<evidence type="ECO:0000256" key="1">
    <source>
        <dbReference type="ARBA" id="ARBA00001947"/>
    </source>
</evidence>
<feature type="region of interest" description="Disordered" evidence="5">
    <location>
        <begin position="103"/>
        <end position="122"/>
    </location>
</feature>
<dbReference type="SUPFAM" id="SSF53187">
    <property type="entry name" value="Zn-dependent exopeptidases"/>
    <property type="match status" value="1"/>
</dbReference>
<keyword evidence="3" id="KW-0378">Hydrolase</keyword>
<evidence type="ECO:0000313" key="7">
    <source>
        <dbReference type="EMBL" id="MWG35175.1"/>
    </source>
</evidence>
<gene>
    <name evidence="7" type="ORF">GQS65_11865</name>
</gene>
<dbReference type="RefSeq" id="WP_158204858.1">
    <property type="nucleotide sequence ID" value="NZ_WSZK01000017.1"/>
</dbReference>
<dbReference type="GO" id="GO:0046872">
    <property type="term" value="F:metal ion binding"/>
    <property type="evidence" value="ECO:0007669"/>
    <property type="project" value="UniProtKB-KW"/>
</dbReference>
<accession>A0A6B0GSU7</accession>
<protein>
    <submittedName>
        <fullName evidence="7">Deacylase</fullName>
    </submittedName>
</protein>
<evidence type="ECO:0000256" key="4">
    <source>
        <dbReference type="ARBA" id="ARBA00022833"/>
    </source>
</evidence>
<evidence type="ECO:0000256" key="3">
    <source>
        <dbReference type="ARBA" id="ARBA00022801"/>
    </source>
</evidence>
<reference evidence="7 8" key="1">
    <citation type="submission" date="2019-12" db="EMBL/GenBank/DDBJ databases">
        <title>Halocatena pleomorpha gen. nov. sp. nov., an extremely halophilic archaeon of family Halobacteriaceae isolated from saltpan soil.</title>
        <authorList>
            <person name="Pal Y."/>
            <person name="Verma A."/>
            <person name="Krishnamurthi S."/>
            <person name="Kumar P."/>
        </authorList>
    </citation>
    <scope>NUCLEOTIDE SEQUENCE [LARGE SCALE GENOMIC DNA]</scope>
    <source>
        <strain evidence="7 8">JCM 16495</strain>
    </source>
</reference>
<dbReference type="AlphaFoldDB" id="A0A6B0GSU7"/>
<dbReference type="PANTHER" id="PTHR37326">
    <property type="entry name" value="BLL3975 PROTEIN"/>
    <property type="match status" value="1"/>
</dbReference>
<organism evidence="7 8">
    <name type="scientific">Halomarina oriensis</name>
    <dbReference type="NCBI Taxonomy" id="671145"/>
    <lineage>
        <taxon>Archaea</taxon>
        <taxon>Methanobacteriati</taxon>
        <taxon>Methanobacteriota</taxon>
        <taxon>Stenosarchaea group</taxon>
        <taxon>Halobacteria</taxon>
        <taxon>Halobacteriales</taxon>
        <taxon>Natronomonadaceae</taxon>
        <taxon>Halomarina</taxon>
    </lineage>
</organism>
<proteinExistence type="predicted"/>
<name>A0A6B0GSU7_9EURY</name>
<dbReference type="EMBL" id="WSZK01000017">
    <property type="protein sequence ID" value="MWG35175.1"/>
    <property type="molecule type" value="Genomic_DNA"/>
</dbReference>
<keyword evidence="8" id="KW-1185">Reference proteome</keyword>
<dbReference type="GO" id="GO:0016811">
    <property type="term" value="F:hydrolase activity, acting on carbon-nitrogen (but not peptide) bonds, in linear amides"/>
    <property type="evidence" value="ECO:0007669"/>
    <property type="project" value="InterPro"/>
</dbReference>
<dbReference type="InterPro" id="IPR043795">
    <property type="entry name" value="N-alpha-Ac-DABA-like"/>
</dbReference>
<keyword evidence="2" id="KW-0479">Metal-binding</keyword>
<comment type="caution">
    <text evidence="7">The sequence shown here is derived from an EMBL/GenBank/DDBJ whole genome shotgun (WGS) entry which is preliminary data.</text>
</comment>
<dbReference type="OrthoDB" id="170089at2157"/>